<dbReference type="GO" id="GO:0005886">
    <property type="term" value="C:plasma membrane"/>
    <property type="evidence" value="ECO:0007669"/>
    <property type="project" value="UniProtKB-SubCell"/>
</dbReference>
<comment type="subcellular location">
    <subcellularLocation>
        <location evidence="1">Cell membrane</location>
        <topology evidence="1">Multi-pass membrane protein</topology>
    </subcellularLocation>
</comment>
<dbReference type="Proteomes" id="UP000275232">
    <property type="component" value="Unassembled WGS sequence"/>
</dbReference>
<dbReference type="Pfam" id="PF09721">
    <property type="entry name" value="Exosortase_EpsH"/>
    <property type="match status" value="1"/>
</dbReference>
<dbReference type="InterPro" id="IPR026392">
    <property type="entry name" value="Exo/Archaeosortase_dom"/>
</dbReference>
<organism evidence="10 11">
    <name type="scientific">Aurantiacibacter spongiae</name>
    <dbReference type="NCBI Taxonomy" id="2488860"/>
    <lineage>
        <taxon>Bacteria</taxon>
        <taxon>Pseudomonadati</taxon>
        <taxon>Pseudomonadota</taxon>
        <taxon>Alphaproteobacteria</taxon>
        <taxon>Sphingomonadales</taxon>
        <taxon>Erythrobacteraceae</taxon>
        <taxon>Aurantiacibacter</taxon>
    </lineage>
</organism>
<keyword evidence="11" id="KW-1185">Reference proteome</keyword>
<evidence type="ECO:0000256" key="1">
    <source>
        <dbReference type="ARBA" id="ARBA00004651"/>
    </source>
</evidence>
<gene>
    <name evidence="10" type="primary">xrtA</name>
    <name evidence="10" type="ORF">EG799_00050</name>
</gene>
<dbReference type="NCBIfam" id="TIGR03109">
    <property type="entry name" value="exosort_XrtA"/>
    <property type="match status" value="1"/>
</dbReference>
<keyword evidence="4 8" id="KW-0812">Transmembrane</keyword>
<evidence type="ECO:0000256" key="2">
    <source>
        <dbReference type="ARBA" id="ARBA00022475"/>
    </source>
</evidence>
<dbReference type="GO" id="GO:0006508">
    <property type="term" value="P:proteolysis"/>
    <property type="evidence" value="ECO:0007669"/>
    <property type="project" value="UniProtKB-KW"/>
</dbReference>
<evidence type="ECO:0000256" key="3">
    <source>
        <dbReference type="ARBA" id="ARBA00022670"/>
    </source>
</evidence>
<dbReference type="NCBIfam" id="TIGR02602">
    <property type="entry name" value="8TM_EpsH"/>
    <property type="match status" value="1"/>
</dbReference>
<feature type="transmembrane region" description="Helical" evidence="8">
    <location>
        <begin position="40"/>
        <end position="56"/>
    </location>
</feature>
<keyword evidence="7 8" id="KW-0472">Membrane</keyword>
<evidence type="ECO:0000313" key="10">
    <source>
        <dbReference type="EMBL" id="RPF72585.1"/>
    </source>
</evidence>
<evidence type="ECO:0000256" key="7">
    <source>
        <dbReference type="ARBA" id="ARBA00023136"/>
    </source>
</evidence>
<dbReference type="EC" id="3.4.22.-" evidence="10"/>
<dbReference type="InterPro" id="IPR013426">
    <property type="entry name" value="EpsH-like"/>
</dbReference>
<feature type="transmembrane region" description="Helical" evidence="8">
    <location>
        <begin position="181"/>
        <end position="200"/>
    </location>
</feature>
<dbReference type="InterPro" id="IPR017540">
    <property type="entry name" value="Exosortase-1"/>
</dbReference>
<evidence type="ECO:0000256" key="8">
    <source>
        <dbReference type="SAM" id="Phobius"/>
    </source>
</evidence>
<keyword evidence="2" id="KW-1003">Cell membrane</keyword>
<feature type="transmembrane region" description="Helical" evidence="8">
    <location>
        <begin position="207"/>
        <end position="227"/>
    </location>
</feature>
<dbReference type="OrthoDB" id="9797363at2"/>
<feature type="transmembrane region" description="Helical" evidence="8">
    <location>
        <begin position="143"/>
        <end position="161"/>
    </location>
</feature>
<dbReference type="NCBIfam" id="TIGR04178">
    <property type="entry name" value="exo_archaeo"/>
    <property type="match status" value="1"/>
</dbReference>
<dbReference type="InterPro" id="IPR019127">
    <property type="entry name" value="Exosortase"/>
</dbReference>
<protein>
    <submittedName>
        <fullName evidence="10">Exosortase A</fullName>
        <ecNumber evidence="10">3.4.22.-</ecNumber>
    </submittedName>
</protein>
<feature type="transmembrane region" description="Helical" evidence="8">
    <location>
        <begin position="68"/>
        <end position="86"/>
    </location>
</feature>
<evidence type="ECO:0000259" key="9">
    <source>
        <dbReference type="Pfam" id="PF11984"/>
    </source>
</evidence>
<evidence type="ECO:0000256" key="4">
    <source>
        <dbReference type="ARBA" id="ARBA00022692"/>
    </source>
</evidence>
<dbReference type="InterPro" id="IPR014263">
    <property type="entry name" value="Methanolan_biosynth_EpsI"/>
</dbReference>
<keyword evidence="3" id="KW-0645">Protease</keyword>
<dbReference type="EMBL" id="RPFZ01000001">
    <property type="protein sequence ID" value="RPF72585.1"/>
    <property type="molecule type" value="Genomic_DNA"/>
</dbReference>
<dbReference type="AlphaFoldDB" id="A0A3N5DNT0"/>
<evidence type="ECO:0000313" key="11">
    <source>
        <dbReference type="Proteomes" id="UP000275232"/>
    </source>
</evidence>
<evidence type="ECO:0000256" key="5">
    <source>
        <dbReference type="ARBA" id="ARBA00022801"/>
    </source>
</evidence>
<comment type="caution">
    <text evidence="10">The sequence shown here is derived from an EMBL/GenBank/DDBJ whole genome shotgun (WGS) entry which is preliminary data.</text>
</comment>
<accession>A0A3N5DNT0</accession>
<sequence>MAPGWRWPLVYLGIACASLLNLFGRDWTAMVDQWWNSSTYNHILLVPGIVAWLVWQRLPELAKLAPQAWWPGLFAMAGALFVWVLGNISGFNTASQLGAVAAMQGAVLTILGPRAGRALLFPLCYALFLVPVGDELTGAMQMVTARIVIVLTQASGIPAHIEGVFIDTPAGLFEVAEACSGVKFLVAMLALGTLVAHVCFRSAWRRAAFMALTLALPILANGVRAWGTIYIAQSQGIAFAAGFDHIVYGWIFFAAVMAALLGLGWRFFDRGVEDRFIDGQAIAVDPRFARLDRWSGRGPPVLVALLALALLFFVWAGAARGIEADLPARVPAPDIPGWTRIAYAPQFPWEPRAAGADRRLLTSYRDSDGRVVDLFVALYAAQDEGREAGAFGEGALPPETRWRWLSPADAPAGAEGDRLQALGRFQRVAQTSFRHGDWTGGSKARLKLATMRDRLMFRARPTAVLILSAEETRTQEADDTLAAFRRAAGPFDEWMDRAPGLD</sequence>
<keyword evidence="6 8" id="KW-1133">Transmembrane helix</keyword>
<keyword evidence="5 10" id="KW-0378">Hydrolase</keyword>
<feature type="domain" description="Methanolan biosynthesis EpsI" evidence="9">
    <location>
        <begin position="302"/>
        <end position="490"/>
    </location>
</feature>
<dbReference type="NCBIfam" id="TIGR02914">
    <property type="entry name" value="EpsI_fam"/>
    <property type="match status" value="1"/>
</dbReference>
<name>A0A3N5DNT0_9SPHN</name>
<proteinExistence type="predicted"/>
<feature type="transmembrane region" description="Helical" evidence="8">
    <location>
        <begin position="300"/>
        <end position="318"/>
    </location>
</feature>
<feature type="transmembrane region" description="Helical" evidence="8">
    <location>
        <begin position="247"/>
        <end position="268"/>
    </location>
</feature>
<dbReference type="Pfam" id="PF11984">
    <property type="entry name" value="DUF3485"/>
    <property type="match status" value="1"/>
</dbReference>
<evidence type="ECO:0000256" key="6">
    <source>
        <dbReference type="ARBA" id="ARBA00022989"/>
    </source>
</evidence>
<dbReference type="GO" id="GO:0008233">
    <property type="term" value="F:peptidase activity"/>
    <property type="evidence" value="ECO:0007669"/>
    <property type="project" value="UniProtKB-KW"/>
</dbReference>
<reference evidence="10 11" key="1">
    <citation type="submission" date="2018-11" db="EMBL/GenBank/DDBJ databases">
        <title>Erythrobacter spongiae sp. nov., isolated from a marine sponge.</title>
        <authorList>
            <person name="Zhuang L."/>
            <person name="Luo L."/>
        </authorList>
    </citation>
    <scope>NUCLEOTIDE SEQUENCE [LARGE SCALE GENOMIC DNA]</scope>
    <source>
        <strain evidence="10 11">HN-E23</strain>
    </source>
</reference>